<dbReference type="EMBL" id="JAUFQH010000003">
    <property type="protein sequence ID" value="MDN3618198.1"/>
    <property type="molecule type" value="Genomic_DNA"/>
</dbReference>
<feature type="compositionally biased region" description="Low complexity" evidence="2">
    <location>
        <begin position="31"/>
        <end position="45"/>
    </location>
</feature>
<comment type="caution">
    <text evidence="4">The sequence shown here is derived from an EMBL/GenBank/DDBJ whole genome shotgun (WGS) entry which is preliminary data.</text>
</comment>
<feature type="region of interest" description="Disordered" evidence="2">
    <location>
        <begin position="24"/>
        <end position="53"/>
    </location>
</feature>
<evidence type="ECO:0000313" key="5">
    <source>
        <dbReference type="Proteomes" id="UP001228636"/>
    </source>
</evidence>
<evidence type="ECO:0000256" key="2">
    <source>
        <dbReference type="SAM" id="MobiDB-lite"/>
    </source>
</evidence>
<evidence type="ECO:0000256" key="1">
    <source>
        <dbReference type="SAM" id="Coils"/>
    </source>
</evidence>
<dbReference type="Proteomes" id="UP001228636">
    <property type="component" value="Unassembled WGS sequence"/>
</dbReference>
<keyword evidence="1" id="KW-0175">Coiled coil</keyword>
<dbReference type="PROSITE" id="PS51257">
    <property type="entry name" value="PROKAR_LIPOPROTEIN"/>
    <property type="match status" value="1"/>
</dbReference>
<protein>
    <recommendedName>
        <fullName evidence="6">Lipoprotein</fullName>
    </recommendedName>
</protein>
<proteinExistence type="predicted"/>
<dbReference type="AlphaFoldDB" id="A0AAJ1QUN5"/>
<keyword evidence="3" id="KW-0732">Signal</keyword>
<sequence>MKSLKLFTAIVLTAILGFTSCQSNESEEVGTNPNTNSSTSPTASNYERAAKNNGSEDDFLDGNACTELLFPLTTTVNGKQITLISKLDFSTVLNIMGEFNDDSDAVTFNFPIRLKTSNYTEVTVNNQAELDALKEECEQAEADGKDAISCIDINFPVTMLTYSISLEQTGTVVLESQEQLHTFMTDLQSDELFAVNYPINVTLSNGTSTEINSDTEFQNEVSECVQYEEEKDEAKETAAEVEAILTGTKFKVDSFVTAGVDTANEYADWSIEFTNDLKVVAKDVVNATLNEVEGTYTVSSEIEAFVNIDFASNTAVSALGNDWVVTNYSSALITLKSKTDASVTLAFKKI</sequence>
<feature type="chain" id="PRO_5042482568" description="Lipoprotein" evidence="3">
    <location>
        <begin position="24"/>
        <end position="350"/>
    </location>
</feature>
<accession>A0AAJ1QUN5</accession>
<evidence type="ECO:0000313" key="4">
    <source>
        <dbReference type="EMBL" id="MDN3618198.1"/>
    </source>
</evidence>
<feature type="coiled-coil region" evidence="1">
    <location>
        <begin position="217"/>
        <end position="244"/>
    </location>
</feature>
<evidence type="ECO:0000256" key="3">
    <source>
        <dbReference type="SAM" id="SignalP"/>
    </source>
</evidence>
<reference evidence="4 5" key="1">
    <citation type="journal article" date="2014" name="Int. J. Syst. Evol. Microbiol.">
        <title>Complete genome sequence of Corynebacterium casei LMG S-19264T (=DSM 44701T), isolated from a smear-ripened cheese.</title>
        <authorList>
            <consortium name="US DOE Joint Genome Institute (JGI-PGF)"/>
            <person name="Walter F."/>
            <person name="Albersmeier A."/>
            <person name="Kalinowski J."/>
            <person name="Ruckert C."/>
        </authorList>
    </citation>
    <scope>NUCLEOTIDE SEQUENCE [LARGE SCALE GENOMIC DNA]</scope>
    <source>
        <strain evidence="4 5">CECT 8670</strain>
    </source>
</reference>
<gene>
    <name evidence="4" type="ORF">QWY81_01875</name>
</gene>
<organism evidence="4 5">
    <name type="scientific">Polaribacter sejongensis</name>
    <dbReference type="NCBI Taxonomy" id="985043"/>
    <lineage>
        <taxon>Bacteria</taxon>
        <taxon>Pseudomonadati</taxon>
        <taxon>Bacteroidota</taxon>
        <taxon>Flavobacteriia</taxon>
        <taxon>Flavobacteriales</taxon>
        <taxon>Flavobacteriaceae</taxon>
    </lineage>
</organism>
<evidence type="ECO:0008006" key="6">
    <source>
        <dbReference type="Google" id="ProtNLM"/>
    </source>
</evidence>
<feature type="signal peptide" evidence="3">
    <location>
        <begin position="1"/>
        <end position="23"/>
    </location>
</feature>
<name>A0AAJ1QUN5_9FLAO</name>
<dbReference type="RefSeq" id="WP_261972126.1">
    <property type="nucleotide sequence ID" value="NZ_CP103460.1"/>
</dbReference>